<dbReference type="Pfam" id="PF03981">
    <property type="entry name" value="Ubiq_cyt_C_chap"/>
    <property type="match status" value="1"/>
</dbReference>
<dbReference type="EMBL" id="UXAT02000012">
    <property type="protein sequence ID" value="VUX46305.1"/>
    <property type="molecule type" value="Genomic_DNA"/>
</dbReference>
<feature type="domain" description="Ubiquinol-cytochrome c chaperone" evidence="3">
    <location>
        <begin position="35"/>
        <end position="173"/>
    </location>
</feature>
<evidence type="ECO:0000256" key="2">
    <source>
        <dbReference type="ARBA" id="ARBA00006436"/>
    </source>
</evidence>
<proteinExistence type="inferred from homology"/>
<dbReference type="InterPro" id="IPR007129">
    <property type="entry name" value="Ubiqinol_cyt_c_chaperone_CPB3"/>
</dbReference>
<keyword evidence="5" id="KW-1185">Reference proteome</keyword>
<reference evidence="4" key="1">
    <citation type="submission" date="2018-11" db="EMBL/GenBank/DDBJ databases">
        <authorList>
            <person name="Onetto C."/>
        </authorList>
    </citation>
    <scope>NUCLEOTIDE SEQUENCE [LARGE SCALE GENOMIC DNA]</scope>
</reference>
<evidence type="ECO:0000256" key="1">
    <source>
        <dbReference type="ARBA" id="ARBA00006407"/>
    </source>
</evidence>
<evidence type="ECO:0000313" key="4">
    <source>
        <dbReference type="EMBL" id="VUX46305.1"/>
    </source>
</evidence>
<dbReference type="InterPro" id="IPR021150">
    <property type="entry name" value="Ubiq_cyt_c_chap"/>
</dbReference>
<evidence type="ECO:0000313" key="5">
    <source>
        <dbReference type="Proteomes" id="UP000326641"/>
    </source>
</evidence>
<dbReference type="PIRSF" id="PIRSF032079">
    <property type="entry name" value="UCP032079"/>
    <property type="match status" value="1"/>
</dbReference>
<protein>
    <recommendedName>
        <fullName evidence="3">Ubiquinol-cytochrome c chaperone domain-containing protein</fullName>
    </recommendedName>
</protein>
<dbReference type="PANTHER" id="PTHR12184">
    <property type="entry name" value="UBIQUINOL-CYTOCHROME C REDUCTASE COMPLEX ASSEMBLY FACTOR 1 FAMILY MEMBER"/>
    <property type="match status" value="1"/>
</dbReference>
<comment type="caution">
    <text evidence="4">The sequence shown here is derived from an EMBL/GenBank/DDBJ whole genome shotgun (WGS) entry which is preliminary data.</text>
</comment>
<name>A0A564WCW9_9PROT</name>
<comment type="similarity">
    <text evidence="1">Belongs to the CBP3 family.</text>
</comment>
<evidence type="ECO:0000259" key="3">
    <source>
        <dbReference type="Pfam" id="PF03981"/>
    </source>
</evidence>
<organism evidence="4 5">
    <name type="scientific">Candidatus Defluviicoccus seviourii</name>
    <dbReference type="NCBI Taxonomy" id="2565273"/>
    <lineage>
        <taxon>Bacteria</taxon>
        <taxon>Pseudomonadati</taxon>
        <taxon>Pseudomonadota</taxon>
        <taxon>Alphaproteobacteria</taxon>
        <taxon>Rhodospirillales</taxon>
        <taxon>Rhodospirillaceae</taxon>
        <taxon>Defluviicoccus</taxon>
    </lineage>
</organism>
<sequence>MRVPRIFSKRIADDPVQTLYSAIVCQARQPAFYRVCGVADTPDGRFDLIALHAALVLRRLRMEGEAARSLAQALFDHMFADMDENLREMGVGDLGVGKRVKAMARAFYGRLAAYDAAITASDRTRAAEALRRNLYRKNTPSPDQVEAMADYLFAEAARLDTLAFDRMRVGTVAFGPPPQPGTG</sequence>
<dbReference type="Proteomes" id="UP000326641">
    <property type="component" value="Unassembled WGS sequence"/>
</dbReference>
<comment type="similarity">
    <text evidence="2">Belongs to the UPF0174 family.</text>
</comment>
<dbReference type="AlphaFoldDB" id="A0A564WCW9"/>
<dbReference type="PANTHER" id="PTHR12184:SF1">
    <property type="entry name" value="UBIQUINOL-CYTOCHROME-C REDUCTASE COMPLEX ASSEMBLY FACTOR 1"/>
    <property type="match status" value="1"/>
</dbReference>
<gene>
    <name evidence="4" type="ORF">DF3PA_20205</name>
</gene>
<accession>A0A564WCW9</accession>
<dbReference type="InterPro" id="IPR014569">
    <property type="entry name" value="Ubq_cyt-c_CBP3-rel"/>
</dbReference>